<name>A0ACC2YSM0_9PEZI</name>
<evidence type="ECO:0000313" key="1">
    <source>
        <dbReference type="EMBL" id="KAJ9638226.1"/>
    </source>
</evidence>
<dbReference type="Proteomes" id="UP001172680">
    <property type="component" value="Unassembled WGS sequence"/>
</dbReference>
<keyword evidence="2" id="KW-1185">Reference proteome</keyword>
<gene>
    <name evidence="1" type="ORF">H2199_006913</name>
</gene>
<accession>A0ACC2YSM0</accession>
<reference evidence="1" key="1">
    <citation type="submission" date="2022-10" db="EMBL/GenBank/DDBJ databases">
        <title>Culturing micro-colonial fungi from biological soil crusts in the Mojave desert and describing Neophaeococcomyces mojavensis, and introducing the new genera and species Taxawa tesnikishii.</title>
        <authorList>
            <person name="Kurbessoian T."/>
            <person name="Stajich J.E."/>
        </authorList>
    </citation>
    <scope>NUCLEOTIDE SEQUENCE</scope>
    <source>
        <strain evidence="1">JES_115</strain>
    </source>
</reference>
<sequence length="635" mass="70620">MSPEQIQQKYNEERDKRLRPDGTAQYLDLATSEKFKHFVDDPWLDPHAQAKGLRLTNDSRVKILVLGAGYGGLLFALRLLEAGFKAEDICIVDSAGGFGGTWYWNRYPGAMCDVESYIYMPLLEETGYMPQHKYAYGPELREYAEMVAEKWGLEGRTVFRTVASEMKWDEVEKEWVVEMKQKEGGEDDLDFELRASFVIAASGLLNYPKVPRLPGLDAFRGHCFHTSRWDYRYTGGSPEDPSLENLKDKRVGIIGTGATAVQAVPHLAKWAKELYVFQRTPSAVDTRGNRPTDAEWWQKETQPKKGWHRQRRENFAAFVSNVSPPPSIDMVADGWTTMPSFSALVGGPAAAQVTLETIAAHVASLHALDFPRSERIRARVDEVVNDKTTAENLKAWYPGWCKRPCFHDEYLQSFNLPQVTLVDTDGRGVDRLTDHGVVVEDSEYNLDLLILGTGYNSPVVGSPARRAGFSVIGRNGLSMEQKWDDSGAGTLHGIISRDFPNFLFPGPQQAGASANQAFLLDLVAEHVAYILSQATQKAKAVGLEKVVVEPSAAAEQEWSMRIMAGAVAFAGLAGCTPSYFNREGEFARISIQEEQMKAAKSGIWSQGLVDYAEVIEGWRRSGDLKGLEITVGNSN</sequence>
<evidence type="ECO:0000313" key="2">
    <source>
        <dbReference type="Proteomes" id="UP001172680"/>
    </source>
</evidence>
<protein>
    <submittedName>
        <fullName evidence="1">Uncharacterized protein</fullName>
    </submittedName>
</protein>
<proteinExistence type="predicted"/>
<comment type="caution">
    <text evidence="1">The sequence shown here is derived from an EMBL/GenBank/DDBJ whole genome shotgun (WGS) entry which is preliminary data.</text>
</comment>
<dbReference type="EMBL" id="JAPDRP010000021">
    <property type="protein sequence ID" value="KAJ9638226.1"/>
    <property type="molecule type" value="Genomic_DNA"/>
</dbReference>
<organism evidence="1 2">
    <name type="scientific">Coniosporium tulheliwenetii</name>
    <dbReference type="NCBI Taxonomy" id="3383036"/>
    <lineage>
        <taxon>Eukaryota</taxon>
        <taxon>Fungi</taxon>
        <taxon>Dikarya</taxon>
        <taxon>Ascomycota</taxon>
        <taxon>Pezizomycotina</taxon>
        <taxon>Dothideomycetes</taxon>
        <taxon>Dothideomycetes incertae sedis</taxon>
        <taxon>Coniosporium</taxon>
    </lineage>
</organism>